<dbReference type="EMBL" id="CP050063">
    <property type="protein sequence ID" value="QIP14723.1"/>
    <property type="molecule type" value="Genomic_DNA"/>
</dbReference>
<evidence type="ECO:0000313" key="2">
    <source>
        <dbReference type="Proteomes" id="UP000501802"/>
    </source>
</evidence>
<sequence length="76" mass="8648">MYQIPGSVRTLPARSADELLRNWHRQSRFFKSPTLSGYMAQFADVFHQVSGGLQLRTDTPENFVADLIQHGWLGKA</sequence>
<organism evidence="1 2">
    <name type="scientific">Spirosoma aureum</name>
    <dbReference type="NCBI Taxonomy" id="2692134"/>
    <lineage>
        <taxon>Bacteria</taxon>
        <taxon>Pseudomonadati</taxon>
        <taxon>Bacteroidota</taxon>
        <taxon>Cytophagia</taxon>
        <taxon>Cytophagales</taxon>
        <taxon>Cytophagaceae</taxon>
        <taxon>Spirosoma</taxon>
    </lineage>
</organism>
<dbReference type="Proteomes" id="UP000501802">
    <property type="component" value="Chromosome"/>
</dbReference>
<keyword evidence="2" id="KW-1185">Reference proteome</keyword>
<evidence type="ECO:0000313" key="1">
    <source>
        <dbReference type="EMBL" id="QIP14723.1"/>
    </source>
</evidence>
<dbReference type="KEGG" id="spib:G8759_19940"/>
<name>A0A6G9AR81_9BACT</name>
<dbReference type="RefSeq" id="WP_167211351.1">
    <property type="nucleotide sequence ID" value="NZ_CP050063.1"/>
</dbReference>
<gene>
    <name evidence="1" type="ORF">G8759_19940</name>
</gene>
<proteinExistence type="predicted"/>
<protein>
    <submittedName>
        <fullName evidence="1">Uncharacterized protein</fullName>
    </submittedName>
</protein>
<accession>A0A6G9AR81</accession>
<reference evidence="1 2" key="1">
    <citation type="submission" date="2020-03" db="EMBL/GenBank/DDBJ databases">
        <authorList>
            <person name="Kim M.K."/>
        </authorList>
    </citation>
    <scope>NUCLEOTIDE SEQUENCE [LARGE SCALE GENOMIC DNA]</scope>
    <source>
        <strain evidence="1 2">BT328</strain>
    </source>
</reference>
<dbReference type="AlphaFoldDB" id="A0A6G9AR81"/>